<name>A0A162Q965_9CRUS</name>
<evidence type="ECO:0000313" key="2">
    <source>
        <dbReference type="Proteomes" id="UP000076858"/>
    </source>
</evidence>
<comment type="caution">
    <text evidence="1">The sequence shown here is derived from an EMBL/GenBank/DDBJ whole genome shotgun (WGS) entry which is preliminary data.</text>
</comment>
<dbReference type="EMBL" id="LRGB01000378">
    <property type="protein sequence ID" value="KZS19475.1"/>
    <property type="molecule type" value="Genomic_DNA"/>
</dbReference>
<dbReference type="Proteomes" id="UP000076858">
    <property type="component" value="Unassembled WGS sequence"/>
</dbReference>
<dbReference type="AlphaFoldDB" id="A0A162Q965"/>
<organism evidence="1 2">
    <name type="scientific">Daphnia magna</name>
    <dbReference type="NCBI Taxonomy" id="35525"/>
    <lineage>
        <taxon>Eukaryota</taxon>
        <taxon>Metazoa</taxon>
        <taxon>Ecdysozoa</taxon>
        <taxon>Arthropoda</taxon>
        <taxon>Crustacea</taxon>
        <taxon>Branchiopoda</taxon>
        <taxon>Diplostraca</taxon>
        <taxon>Cladocera</taxon>
        <taxon>Anomopoda</taxon>
        <taxon>Daphniidae</taxon>
        <taxon>Daphnia</taxon>
    </lineage>
</organism>
<protein>
    <submittedName>
        <fullName evidence="1">Uncharacterized protein</fullName>
    </submittedName>
</protein>
<reference evidence="1 2" key="1">
    <citation type="submission" date="2016-03" db="EMBL/GenBank/DDBJ databases">
        <title>EvidentialGene: Evidence-directed Construction of Genes on Genomes.</title>
        <authorList>
            <person name="Gilbert D.G."/>
            <person name="Choi J.-H."/>
            <person name="Mockaitis K."/>
            <person name="Colbourne J."/>
            <person name="Pfrender M."/>
        </authorList>
    </citation>
    <scope>NUCLEOTIDE SEQUENCE [LARGE SCALE GENOMIC DNA]</scope>
    <source>
        <strain evidence="1 2">Xinb3</strain>
        <tissue evidence="1">Complete organism</tissue>
    </source>
</reference>
<gene>
    <name evidence="1" type="ORF">APZ42_014088</name>
</gene>
<sequence>MTKLPETNTCAHQKWKQRFSFAKKSSQCPIYSYLLVSLPFVYGMPDACHIHAIPEIRVPSCICFL</sequence>
<proteinExistence type="predicted"/>
<accession>A0A162Q965</accession>
<evidence type="ECO:0000313" key="1">
    <source>
        <dbReference type="EMBL" id="KZS19475.1"/>
    </source>
</evidence>
<keyword evidence="2" id="KW-1185">Reference proteome</keyword>